<gene>
    <name evidence="2" type="ORF">BT96DRAFT_1003932</name>
</gene>
<feature type="region of interest" description="Disordered" evidence="1">
    <location>
        <begin position="186"/>
        <end position="207"/>
    </location>
</feature>
<dbReference type="Proteomes" id="UP000799118">
    <property type="component" value="Unassembled WGS sequence"/>
</dbReference>
<evidence type="ECO:0000313" key="2">
    <source>
        <dbReference type="EMBL" id="KAE9388716.1"/>
    </source>
</evidence>
<dbReference type="EMBL" id="ML769730">
    <property type="protein sequence ID" value="KAE9388716.1"/>
    <property type="molecule type" value="Genomic_DNA"/>
</dbReference>
<accession>A0A6A4GTF7</accession>
<keyword evidence="3" id="KW-1185">Reference proteome</keyword>
<name>A0A6A4GTF7_9AGAR</name>
<protein>
    <submittedName>
        <fullName evidence="2">Uncharacterized protein</fullName>
    </submittedName>
</protein>
<proteinExistence type="predicted"/>
<feature type="region of interest" description="Disordered" evidence="1">
    <location>
        <begin position="283"/>
        <end position="394"/>
    </location>
</feature>
<reference evidence="2" key="1">
    <citation type="journal article" date="2019" name="Environ. Microbiol.">
        <title>Fungal ecological strategies reflected in gene transcription - a case study of two litter decomposers.</title>
        <authorList>
            <person name="Barbi F."/>
            <person name="Kohler A."/>
            <person name="Barry K."/>
            <person name="Baskaran P."/>
            <person name="Daum C."/>
            <person name="Fauchery L."/>
            <person name="Ihrmark K."/>
            <person name="Kuo A."/>
            <person name="LaButti K."/>
            <person name="Lipzen A."/>
            <person name="Morin E."/>
            <person name="Grigoriev I.V."/>
            <person name="Henrissat B."/>
            <person name="Lindahl B."/>
            <person name="Martin F."/>
        </authorList>
    </citation>
    <scope>NUCLEOTIDE SEQUENCE</scope>
    <source>
        <strain evidence="2">JB14</strain>
    </source>
</reference>
<evidence type="ECO:0000313" key="3">
    <source>
        <dbReference type="Proteomes" id="UP000799118"/>
    </source>
</evidence>
<feature type="compositionally biased region" description="Polar residues" evidence="1">
    <location>
        <begin position="186"/>
        <end position="201"/>
    </location>
</feature>
<dbReference type="AlphaFoldDB" id="A0A6A4GTF7"/>
<feature type="compositionally biased region" description="Basic residues" evidence="1">
    <location>
        <begin position="373"/>
        <end position="383"/>
    </location>
</feature>
<evidence type="ECO:0000256" key="1">
    <source>
        <dbReference type="SAM" id="MobiDB-lite"/>
    </source>
</evidence>
<sequence>MAGIYDQGCGSAASSSSASAGQLTSLSGVLFILLRRCAQAQGSSNSASYTVATCGPHPMSVPPGTHPYYGYHPHSLYGYFWTSYHGYTPSQTPPQRQLQSLANASLELIHFYPLHLSLFREFESPKAGLPLTPLLPRTHHHRRTRYGSGFCPRWDHRFHYAGGTVQSSTFGTTLRETRLWMSQSGGRLRSGTTMQNADSQHAATPAPGAAPAIYLEPSVSTTTVVTTTTTVTTYAPIPLPALPLPPPEPTDPKEYPLYNVQLPQSMREFGLVFPGGKRAVFREERSETAEAETVGEEGTSGKGWLMMPKDESWSSSSSSSSVPVVGLTEALEGFNTNTTRKRERGSNGSSMDSGNVDTSPARKKARAPPSPRYRPRGGPRRLPARVPHPPLKCS</sequence>
<feature type="compositionally biased region" description="Polar residues" evidence="1">
    <location>
        <begin position="346"/>
        <end position="358"/>
    </location>
</feature>
<organism evidence="2 3">
    <name type="scientific">Gymnopus androsaceus JB14</name>
    <dbReference type="NCBI Taxonomy" id="1447944"/>
    <lineage>
        <taxon>Eukaryota</taxon>
        <taxon>Fungi</taxon>
        <taxon>Dikarya</taxon>
        <taxon>Basidiomycota</taxon>
        <taxon>Agaricomycotina</taxon>
        <taxon>Agaricomycetes</taxon>
        <taxon>Agaricomycetidae</taxon>
        <taxon>Agaricales</taxon>
        <taxon>Marasmiineae</taxon>
        <taxon>Omphalotaceae</taxon>
        <taxon>Gymnopus</taxon>
    </lineage>
</organism>